<keyword evidence="5 6" id="KW-0472">Membrane</keyword>
<feature type="transmembrane region" description="Helical" evidence="6">
    <location>
        <begin position="241"/>
        <end position="260"/>
    </location>
</feature>
<reference evidence="8" key="2">
    <citation type="submission" date="2020-02" db="EMBL/GenBank/DDBJ databases">
        <authorList>
            <person name="Gilchrist C.L.M."/>
            <person name="Chooi Y.-H."/>
        </authorList>
    </citation>
    <scope>NUCLEOTIDE SEQUENCE</scope>
    <source>
        <strain evidence="8">MST-FP2251</strain>
    </source>
</reference>
<dbReference type="PANTHER" id="PTHR22950">
    <property type="entry name" value="AMINO ACID TRANSPORTER"/>
    <property type="match status" value="1"/>
</dbReference>
<keyword evidence="4 6" id="KW-1133">Transmembrane helix</keyword>
<evidence type="ECO:0000256" key="5">
    <source>
        <dbReference type="ARBA" id="ARBA00023136"/>
    </source>
</evidence>
<feature type="transmembrane region" description="Helical" evidence="6">
    <location>
        <begin position="419"/>
        <end position="442"/>
    </location>
</feature>
<evidence type="ECO:0000256" key="4">
    <source>
        <dbReference type="ARBA" id="ARBA00022989"/>
    </source>
</evidence>
<dbReference type="EMBL" id="VCAU01000004">
    <property type="protein sequence ID" value="KAF9894336.1"/>
    <property type="molecule type" value="Genomic_DNA"/>
</dbReference>
<comment type="subcellular location">
    <subcellularLocation>
        <location evidence="1">Membrane</location>
        <topology evidence="1">Multi-pass membrane protein</topology>
    </subcellularLocation>
</comment>
<dbReference type="PANTHER" id="PTHR22950:SF479">
    <property type="entry name" value="AMINO ACID TRANSPORTER (EUROFUNG)-RELATED"/>
    <property type="match status" value="1"/>
</dbReference>
<feature type="transmembrane region" description="Helical" evidence="6">
    <location>
        <begin position="201"/>
        <end position="221"/>
    </location>
</feature>
<name>A0AAD4CXL5_ASPNN</name>
<keyword evidence="9" id="KW-1185">Reference proteome</keyword>
<feature type="domain" description="Amino acid transporter transmembrane" evidence="7">
    <location>
        <begin position="59"/>
        <end position="442"/>
    </location>
</feature>
<comment type="caution">
    <text evidence="8">The sequence shown here is derived from an EMBL/GenBank/DDBJ whole genome shotgun (WGS) entry which is preliminary data.</text>
</comment>
<dbReference type="Gene3D" id="1.20.1740.10">
    <property type="entry name" value="Amino acid/polyamine transporter I"/>
    <property type="match status" value="1"/>
</dbReference>
<feature type="transmembrane region" description="Helical" evidence="6">
    <location>
        <begin position="353"/>
        <end position="374"/>
    </location>
</feature>
<evidence type="ECO:0000256" key="2">
    <source>
        <dbReference type="ARBA" id="ARBA00008066"/>
    </source>
</evidence>
<feature type="transmembrane region" description="Helical" evidence="6">
    <location>
        <begin position="139"/>
        <end position="162"/>
    </location>
</feature>
<evidence type="ECO:0000313" key="8">
    <source>
        <dbReference type="EMBL" id="KAF9894336.1"/>
    </source>
</evidence>
<evidence type="ECO:0000259" key="7">
    <source>
        <dbReference type="Pfam" id="PF01490"/>
    </source>
</evidence>
<feature type="transmembrane region" description="Helical" evidence="6">
    <location>
        <begin position="386"/>
        <end position="407"/>
    </location>
</feature>
<organism evidence="8 9">
    <name type="scientific">Aspergillus nanangensis</name>
    <dbReference type="NCBI Taxonomy" id="2582783"/>
    <lineage>
        <taxon>Eukaryota</taxon>
        <taxon>Fungi</taxon>
        <taxon>Dikarya</taxon>
        <taxon>Ascomycota</taxon>
        <taxon>Pezizomycotina</taxon>
        <taxon>Eurotiomycetes</taxon>
        <taxon>Eurotiomycetidae</taxon>
        <taxon>Eurotiales</taxon>
        <taxon>Aspergillaceae</taxon>
        <taxon>Aspergillus</taxon>
        <taxon>Aspergillus subgen. Circumdati</taxon>
    </lineage>
</organism>
<reference evidence="8" key="1">
    <citation type="journal article" date="2019" name="Beilstein J. Org. Chem.">
        <title>Nanangenines: drimane sesquiterpenoids as the dominant metabolite cohort of a novel Australian fungus, Aspergillus nanangensis.</title>
        <authorList>
            <person name="Lacey H.J."/>
            <person name="Gilchrist C.L.M."/>
            <person name="Crombie A."/>
            <person name="Kalaitzis J.A."/>
            <person name="Vuong D."/>
            <person name="Rutledge P.J."/>
            <person name="Turner P."/>
            <person name="Pitt J.I."/>
            <person name="Lacey E."/>
            <person name="Chooi Y.H."/>
            <person name="Piggott A.M."/>
        </authorList>
    </citation>
    <scope>NUCLEOTIDE SEQUENCE</scope>
    <source>
        <strain evidence="8">MST-FP2251</strain>
    </source>
</reference>
<feature type="transmembrane region" description="Helical" evidence="6">
    <location>
        <begin position="168"/>
        <end position="189"/>
    </location>
</feature>
<dbReference type="FunFam" id="1.20.1740.10:FF:000039">
    <property type="entry name" value="Neutral amino acid transporter (Eurofung)"/>
    <property type="match status" value="1"/>
</dbReference>
<gene>
    <name evidence="8" type="ORF">FE257_007839</name>
</gene>
<proteinExistence type="inferred from homology"/>
<comment type="similarity">
    <text evidence="2">Belongs to the amino acid/polyamine transporter 2 family.</text>
</comment>
<evidence type="ECO:0000256" key="6">
    <source>
        <dbReference type="SAM" id="Phobius"/>
    </source>
</evidence>
<feature type="transmembrane region" description="Helical" evidence="6">
    <location>
        <begin position="90"/>
        <end position="111"/>
    </location>
</feature>
<feature type="transmembrane region" description="Helical" evidence="6">
    <location>
        <begin position="272"/>
        <end position="293"/>
    </location>
</feature>
<evidence type="ECO:0000256" key="1">
    <source>
        <dbReference type="ARBA" id="ARBA00004141"/>
    </source>
</evidence>
<dbReference type="GO" id="GO:0016020">
    <property type="term" value="C:membrane"/>
    <property type="evidence" value="ECO:0007669"/>
    <property type="project" value="UniProtKB-SubCell"/>
</dbReference>
<dbReference type="InterPro" id="IPR013057">
    <property type="entry name" value="AA_transpt_TM"/>
</dbReference>
<protein>
    <recommendedName>
        <fullName evidence="7">Amino acid transporter transmembrane domain-containing protein</fullName>
    </recommendedName>
</protein>
<sequence>MSPPVGSAPAEYDMEYAQQDKDIMGLDQDSMAIDEKKEAPPYLEDAFGDEEHAEVKYKTLRWWQCGLLMVAETVSLGVLSLPAAVAGLGLVPAVIILVGLGLLATYTGYVIGQFKIRYPHISNMADAGEVLAGKVGREVLGVAQMLFLVFIMASHLLTFSIAMNTITEHGTCSIVFGFVGMVLSFILSLPRTLANMSWLSLVSFASILTAVIIAMIGVGISHPGNVVAATVKTDLFHGFTAVTNIVFAFCGHAAFFGLAAELKDPRDFPKALLLLQGVDISLYLVSAVVIYRFGGVDVASPALGSASPVVSKVAYGIALPTIIIAGVINGHIAFKYVYIRIFRGTDRMHKRDLVAVSSWIGIALALWILAWIIAEAIPVFSNLLSLITALFASWFTFGLSGIFWLYMNKGQWFASKKKIFLFCFNLFVIAIGATICGLGLYVSGKALHDNPSSASFSCGNNAS</sequence>
<dbReference type="GO" id="GO:0015179">
    <property type="term" value="F:L-amino acid transmembrane transporter activity"/>
    <property type="evidence" value="ECO:0007669"/>
    <property type="project" value="TreeGrafter"/>
</dbReference>
<accession>A0AAD4CXL5</accession>
<feature type="transmembrane region" description="Helical" evidence="6">
    <location>
        <begin position="313"/>
        <end position="332"/>
    </location>
</feature>
<dbReference type="AlphaFoldDB" id="A0AAD4CXL5"/>
<dbReference type="Pfam" id="PF01490">
    <property type="entry name" value="Aa_trans"/>
    <property type="match status" value="1"/>
</dbReference>
<evidence type="ECO:0000256" key="3">
    <source>
        <dbReference type="ARBA" id="ARBA00022692"/>
    </source>
</evidence>
<evidence type="ECO:0000313" key="9">
    <source>
        <dbReference type="Proteomes" id="UP001194746"/>
    </source>
</evidence>
<feature type="transmembrane region" description="Helical" evidence="6">
    <location>
        <begin position="65"/>
        <end position="84"/>
    </location>
</feature>
<dbReference type="Proteomes" id="UP001194746">
    <property type="component" value="Unassembled WGS sequence"/>
</dbReference>
<keyword evidence="3 6" id="KW-0812">Transmembrane</keyword>